<evidence type="ECO:0000313" key="2">
    <source>
        <dbReference type="Proteomes" id="UP001140973"/>
    </source>
</evidence>
<gene>
    <name evidence="1" type="ORF">L9W73_16040</name>
</gene>
<dbReference type="EMBL" id="JAKNAP010000090">
    <property type="protein sequence ID" value="MDE1358798.1"/>
    <property type="molecule type" value="Genomic_DNA"/>
</dbReference>
<dbReference type="RefSeq" id="WP_228072003.1">
    <property type="nucleotide sequence ID" value="NZ_JAKNAP010000090.1"/>
</dbReference>
<evidence type="ECO:0000313" key="1">
    <source>
        <dbReference type="EMBL" id="MDE1358798.1"/>
    </source>
</evidence>
<comment type="caution">
    <text evidence="1">The sequence shown here is derived from an EMBL/GenBank/DDBJ whole genome shotgun (WGS) entry which is preliminary data.</text>
</comment>
<dbReference type="Proteomes" id="UP001140973">
    <property type="component" value="Unassembled WGS sequence"/>
</dbReference>
<dbReference type="AlphaFoldDB" id="A0A9X4FIF6"/>
<reference evidence="1" key="1">
    <citation type="submission" date="2022-02" db="EMBL/GenBank/DDBJ databases">
        <title>Emergence and expansion in Europe of a Vibrio aestuarianus clonal complex pathogenic for oysters.</title>
        <authorList>
            <person name="Mesnil A."/>
            <person name="Travers M.-A."/>
        </authorList>
    </citation>
    <scope>NUCLEOTIDE SEQUENCE</scope>
    <source>
        <strain evidence="1">151-ITT-15-cp-1</strain>
    </source>
</reference>
<protein>
    <submittedName>
        <fullName evidence="1">Uncharacterized protein</fullName>
    </submittedName>
</protein>
<sequence length="73" mass="8135">MESNVKKVVAEFESLNVSEQEQALRRMGITKTNGKFRLGRYRVIGRGHKATRSSGINIDFAPVPGRRCPTCGK</sequence>
<name>A0A9X4FIF6_9VIBR</name>
<organism evidence="1 2">
    <name type="scientific">Vibrio aestuarianus</name>
    <dbReference type="NCBI Taxonomy" id="28171"/>
    <lineage>
        <taxon>Bacteria</taxon>
        <taxon>Pseudomonadati</taxon>
        <taxon>Pseudomonadota</taxon>
        <taxon>Gammaproteobacteria</taxon>
        <taxon>Vibrionales</taxon>
        <taxon>Vibrionaceae</taxon>
        <taxon>Vibrio</taxon>
    </lineage>
</organism>
<accession>A0A9X4FIF6</accession>
<proteinExistence type="predicted"/>